<proteinExistence type="predicted"/>
<evidence type="ECO:0000259" key="2">
    <source>
        <dbReference type="Pfam" id="PF13406"/>
    </source>
</evidence>
<dbReference type="InterPro" id="IPR023346">
    <property type="entry name" value="Lysozyme-like_dom_sf"/>
</dbReference>
<dbReference type="InterPro" id="IPR043426">
    <property type="entry name" value="MltB-like"/>
</dbReference>
<dbReference type="EMBL" id="CP070499">
    <property type="protein sequence ID" value="QSB17067.1"/>
    <property type="molecule type" value="Genomic_DNA"/>
</dbReference>
<dbReference type="GO" id="GO:0009253">
    <property type="term" value="P:peptidoglycan catabolic process"/>
    <property type="evidence" value="ECO:0007669"/>
    <property type="project" value="TreeGrafter"/>
</dbReference>
<dbReference type="CDD" id="cd13399">
    <property type="entry name" value="Slt35-like"/>
    <property type="match status" value="1"/>
</dbReference>
<feature type="compositionally biased region" description="Pro residues" evidence="1">
    <location>
        <begin position="30"/>
        <end position="48"/>
    </location>
</feature>
<feature type="region of interest" description="Disordered" evidence="1">
    <location>
        <begin position="17"/>
        <end position="51"/>
    </location>
</feature>
<accession>A0A895YGW6</accession>
<dbReference type="Proteomes" id="UP000662857">
    <property type="component" value="Chromosome"/>
</dbReference>
<organism evidence="3 4">
    <name type="scientific">Natronosporangium hydrolyticum</name>
    <dbReference type="NCBI Taxonomy" id="2811111"/>
    <lineage>
        <taxon>Bacteria</taxon>
        <taxon>Bacillati</taxon>
        <taxon>Actinomycetota</taxon>
        <taxon>Actinomycetes</taxon>
        <taxon>Micromonosporales</taxon>
        <taxon>Micromonosporaceae</taxon>
        <taxon>Natronosporangium</taxon>
    </lineage>
</organism>
<gene>
    <name evidence="3" type="ORF">JQS43_02145</name>
</gene>
<keyword evidence="4" id="KW-1185">Reference proteome</keyword>
<protein>
    <submittedName>
        <fullName evidence="3">Lytic murein transglycosylase</fullName>
    </submittedName>
</protein>
<dbReference type="AlphaFoldDB" id="A0A895YGW6"/>
<dbReference type="InterPro" id="IPR031304">
    <property type="entry name" value="SLT_2"/>
</dbReference>
<evidence type="ECO:0000256" key="1">
    <source>
        <dbReference type="SAM" id="MobiDB-lite"/>
    </source>
</evidence>
<dbReference type="Pfam" id="PF13406">
    <property type="entry name" value="SLT_2"/>
    <property type="match status" value="1"/>
</dbReference>
<dbReference type="PANTHER" id="PTHR30163:SF8">
    <property type="entry name" value="LYTIC MUREIN TRANSGLYCOSYLASE"/>
    <property type="match status" value="1"/>
</dbReference>
<reference evidence="3" key="1">
    <citation type="submission" date="2021-02" db="EMBL/GenBank/DDBJ databases">
        <title>Natrosporangium hydrolyticum gen. nov., sp. nov, a haloalkaliphilic actinobacterium from a soda solonchak soil.</title>
        <authorList>
            <person name="Sorokin D.Y."/>
            <person name="Khijniak T.V."/>
            <person name="Zakharycheva A.P."/>
            <person name="Boueva O.V."/>
            <person name="Ariskina E.V."/>
            <person name="Hahnke R.L."/>
            <person name="Bunk B."/>
            <person name="Sproer C."/>
            <person name="Schumann P."/>
            <person name="Evtushenko L.I."/>
            <person name="Kublanov I.V."/>
        </authorList>
    </citation>
    <scope>NUCLEOTIDE SEQUENCE</scope>
    <source>
        <strain evidence="3">DSM 106523</strain>
    </source>
</reference>
<evidence type="ECO:0000313" key="4">
    <source>
        <dbReference type="Proteomes" id="UP000662857"/>
    </source>
</evidence>
<evidence type="ECO:0000313" key="3">
    <source>
        <dbReference type="EMBL" id="QSB17067.1"/>
    </source>
</evidence>
<dbReference type="GO" id="GO:0008933">
    <property type="term" value="F:peptidoglycan lytic transglycosylase activity"/>
    <property type="evidence" value="ECO:0007669"/>
    <property type="project" value="TreeGrafter"/>
</dbReference>
<name>A0A895YGW6_9ACTN</name>
<sequence>MLLAGGLGGGAVVPATGTSATSGAGDPTVAPTPTPSGTRPPGPVPPIIDPELSLPGNPSDGLRDWGQQVAERTGIPMVAVLAYGYAELVVAHTTPECNLSWTTLAAIGRVESNHGHSGDSSLLPDGRAIPPIYGDPLDGEGGRMLIPDTDGGELDGDEVYDRAVGPMQFIPETWQLEAVDADGDGVADVHNIHDAALAAANYLCRGDRDLTVPADWWAAIHSYNNVSVYADAVFNAANEYGQLSRP</sequence>
<dbReference type="KEGG" id="nhy:JQS43_02145"/>
<dbReference type="SUPFAM" id="SSF53955">
    <property type="entry name" value="Lysozyme-like"/>
    <property type="match status" value="1"/>
</dbReference>
<dbReference type="PANTHER" id="PTHR30163">
    <property type="entry name" value="MEMBRANE-BOUND LYTIC MUREIN TRANSGLYCOSYLASE B"/>
    <property type="match status" value="1"/>
</dbReference>
<dbReference type="Gene3D" id="1.10.530.10">
    <property type="match status" value="1"/>
</dbReference>
<feature type="domain" description="Transglycosylase SLT" evidence="2">
    <location>
        <begin position="163"/>
        <end position="204"/>
    </location>
</feature>